<keyword evidence="3" id="KW-1185">Reference proteome</keyword>
<organism evidence="2 3">
    <name type="scientific">Cercospora berteroae</name>
    <dbReference type="NCBI Taxonomy" id="357750"/>
    <lineage>
        <taxon>Eukaryota</taxon>
        <taxon>Fungi</taxon>
        <taxon>Dikarya</taxon>
        <taxon>Ascomycota</taxon>
        <taxon>Pezizomycotina</taxon>
        <taxon>Dothideomycetes</taxon>
        <taxon>Dothideomycetidae</taxon>
        <taxon>Mycosphaerellales</taxon>
        <taxon>Mycosphaerellaceae</taxon>
        <taxon>Cercospora</taxon>
    </lineage>
</organism>
<feature type="region of interest" description="Disordered" evidence="1">
    <location>
        <begin position="1"/>
        <end position="45"/>
    </location>
</feature>
<evidence type="ECO:0000313" key="3">
    <source>
        <dbReference type="Proteomes" id="UP000237631"/>
    </source>
</evidence>
<evidence type="ECO:0000313" key="2">
    <source>
        <dbReference type="EMBL" id="PPJ50070.1"/>
    </source>
</evidence>
<gene>
    <name evidence="2" type="ORF">CBER1_05050</name>
</gene>
<accession>A0A2S6BRI8</accession>
<dbReference type="EMBL" id="PNEN01001793">
    <property type="protein sequence ID" value="PPJ50070.1"/>
    <property type="molecule type" value="Genomic_DNA"/>
</dbReference>
<dbReference type="AlphaFoldDB" id="A0A2S6BRI8"/>
<evidence type="ECO:0000256" key="1">
    <source>
        <dbReference type="SAM" id="MobiDB-lite"/>
    </source>
</evidence>
<dbReference type="Proteomes" id="UP000237631">
    <property type="component" value="Unassembled WGS sequence"/>
</dbReference>
<comment type="caution">
    <text evidence="2">The sequence shown here is derived from an EMBL/GenBank/DDBJ whole genome shotgun (WGS) entry which is preliminary data.</text>
</comment>
<sequence>MSELSEESTAGTSSRDCSSIIQPALTHPDDVSADEEAMYSPASSVSCHLVPAKSYTDNDAGDDHPAPSPQLFDETKIATREALDACPTSASDADMGEDSTEMRTGQASIEATALVHGLKVKVLNLFYITGLRERGHIGRPSRRGRKRSISRDSYAHWARSIRNTGRTDGRSRSRRARSLPPYLSCAGHGRGQENYFFETNSKEPSGSANLPAHTNKRRERPSDDDDDQQRARQRARHDRHETNPKSKLPCIFYIGEPLAYPDHVRKYDHISLLLHVTTMADRPAICQCITTADQQWQELYKLQYPMHQAVTLHEALVSAEGTATEPLHLPMEHSLTPAQDAEEIDWQLSDSGANFARGLGEVAADGQDLQPPQEVHQLYANINGLQQQVLLLEQRVLSQPTAREEDLELTLGFVWQALCRSESVESQPETLIWRMISRHAPNVLSSASTISLPTVQPAVVLSANNLSTNYFSGINWDEVMAGGLWTDTLKRHAVDSGYGASGQQ</sequence>
<feature type="compositionally biased region" description="Polar residues" evidence="1">
    <location>
        <begin position="7"/>
        <end position="21"/>
    </location>
</feature>
<feature type="compositionally biased region" description="Polar residues" evidence="1">
    <location>
        <begin position="197"/>
        <end position="208"/>
    </location>
</feature>
<feature type="region of interest" description="Disordered" evidence="1">
    <location>
        <begin position="160"/>
        <end position="243"/>
    </location>
</feature>
<protein>
    <submittedName>
        <fullName evidence="2">Uncharacterized protein</fullName>
    </submittedName>
</protein>
<reference evidence="3" key="1">
    <citation type="journal article" date="2017" name="bioRxiv">
        <title>Conservation of a gene cluster reveals novel cercosporin biosynthetic mechanisms and extends production to the genus Colletotrichum.</title>
        <authorList>
            <person name="de Jonge R."/>
            <person name="Ebert M.K."/>
            <person name="Huitt-Roehl C.R."/>
            <person name="Pal P."/>
            <person name="Suttle J.C."/>
            <person name="Spanner R.E."/>
            <person name="Neubauer J.D."/>
            <person name="Jurick W.M.II."/>
            <person name="Stott K.A."/>
            <person name="Secor G.A."/>
            <person name="Thomma B.P.H.J."/>
            <person name="Van de Peer Y."/>
            <person name="Townsend C.A."/>
            <person name="Bolton M.D."/>
        </authorList>
    </citation>
    <scope>NUCLEOTIDE SEQUENCE [LARGE SCALE GENOMIC DNA]</scope>
    <source>
        <strain evidence="3">CBS538.71</strain>
    </source>
</reference>
<name>A0A2S6BRI8_9PEZI</name>
<proteinExistence type="predicted"/>